<sequence length="1047" mass="121860">MDSPWCTIGDFNVITSTDEKHGGIPYNMNKSLEFIDIIEACGIMDIGYSGQHYTWCNQRSGEARVWKRLDQAMVNDKWLECIPQTTISHLPAVGSDHFPLLMEMEVRIAQKVKYFKFLHCWTENENFKDIVQSSWQEEVSGDPMWKLHQKMKKLASTLSTWSKSEYGNIFSMVIDFEEQVKKAEENVIQNNSEENRARLHLINAQYIKYMKLETCILKQKTQLKWFKEGDTNSKYFHSMMRGRRKKLFIHRICTDEDTWIQGDENIAKEACMYFQNIFTGKSDRISEEVLNCIPRMVTDEQNQLLQQMPNMEELKKVVFSMNPISALGPDGFGGKFYQSCWDIIKEDVLKVVQHFFCGNILPKYFSHACLVLLPKIDHPNKFSEFRPNSLSNFSSKIISKIFCFRLAGILPQFISENQSGFVKGRSISENIMLAQEITHRIKQPNEGDNVVIKLDMAKAYDRVSWSYTCLVLRKMGFGENFIDLVWRIMSNNWYSVIINGYRHGFFKSTRGLKQVAKITKRITGWQSRILSFGGKATMIKHVLQSIPIHTMSTTSPPKTTIRYNKKAMADLFWGWDKEKRKYHWASWDTMCLPLDEGGIGIRRLEDVCVSLQHKQWWIFRSKQTLWGRFLRAKYCQRAHPVAKKLHTGQSLVWNFMMKNKAIAESQIQWRFNSGSSSFWWDDWLGDGPLAPQCNHITSLNNTTISHFLINGRWNETLLRQWVPPLLISKVLNTDIKFQEHMLDEAVWKTSEKGQFSCATAWEHIRHRKEKNNCSKNIWHKLIPFKISFLVWRALRGKLPTNERIIKFGREAAQCSCCYSPGEDTIDHIFVTGHFANNFWRFFSAAAGLQHEHSTIHTLLQKWRNLAHATEVQKLATRLLPVIILWNLWKNRCAAKYGAKQSNTARVKFLIVKDFNHLLNTAYPYIEWPNNWNSLIEMVASYKHAIMVKEVTWEKPQQPFLKLNTDGSALNNPGKIGGGGIVRDYQGNMIYAFTIPLGIGTNNQAEIQAVSHGLDWCIQHGYRKIHLEVDSELVIHWLSNQTNYPWNL</sequence>
<dbReference type="InterPro" id="IPR002156">
    <property type="entry name" value="RNaseH_domain"/>
</dbReference>
<feature type="domain" description="RNase H type-1" evidence="1">
    <location>
        <begin position="956"/>
        <end position="1047"/>
    </location>
</feature>
<dbReference type="Gene3D" id="3.60.10.10">
    <property type="entry name" value="Endonuclease/exonuclease/phosphatase"/>
    <property type="match status" value="1"/>
</dbReference>
<dbReference type="Pfam" id="PF13456">
    <property type="entry name" value="RVT_3"/>
    <property type="match status" value="1"/>
</dbReference>
<keyword evidence="2" id="KW-1185">Reference proteome</keyword>
<dbReference type="GeneID" id="107030414"/>
<dbReference type="CDD" id="cd01650">
    <property type="entry name" value="RT_nLTR_like"/>
    <property type="match status" value="1"/>
</dbReference>
<dbReference type="SUPFAM" id="SSF56219">
    <property type="entry name" value="DNase I-like"/>
    <property type="match status" value="1"/>
</dbReference>
<proteinExistence type="predicted"/>
<dbReference type="Gene3D" id="3.30.420.10">
    <property type="entry name" value="Ribonuclease H-like superfamily/Ribonuclease H"/>
    <property type="match status" value="1"/>
</dbReference>
<gene>
    <name evidence="3" type="primary">LOC107030414</name>
</gene>
<dbReference type="PROSITE" id="PS50879">
    <property type="entry name" value="RNASE_H_1"/>
    <property type="match status" value="1"/>
</dbReference>
<dbReference type="InterPro" id="IPR012337">
    <property type="entry name" value="RNaseH-like_sf"/>
</dbReference>
<dbReference type="PANTHER" id="PTHR46890:SF28">
    <property type="entry name" value="REVERSE TRANSCRIPTASE DOMAIN-CONTAINING PROTEIN"/>
    <property type="match status" value="1"/>
</dbReference>
<evidence type="ECO:0000313" key="2">
    <source>
        <dbReference type="Proteomes" id="UP000694930"/>
    </source>
</evidence>
<dbReference type="Proteomes" id="UP000694930">
    <property type="component" value="Chromosome 9"/>
</dbReference>
<dbReference type="InterPro" id="IPR036397">
    <property type="entry name" value="RNaseH_sf"/>
</dbReference>
<dbReference type="Pfam" id="PF13966">
    <property type="entry name" value="zf-RVT"/>
    <property type="match status" value="1"/>
</dbReference>
<organism evidence="2 3">
    <name type="scientific">Solanum pennellii</name>
    <name type="common">Tomato</name>
    <name type="synonym">Lycopersicon pennellii</name>
    <dbReference type="NCBI Taxonomy" id="28526"/>
    <lineage>
        <taxon>Eukaryota</taxon>
        <taxon>Viridiplantae</taxon>
        <taxon>Streptophyta</taxon>
        <taxon>Embryophyta</taxon>
        <taxon>Tracheophyta</taxon>
        <taxon>Spermatophyta</taxon>
        <taxon>Magnoliopsida</taxon>
        <taxon>eudicotyledons</taxon>
        <taxon>Gunneridae</taxon>
        <taxon>Pentapetalae</taxon>
        <taxon>asterids</taxon>
        <taxon>lamiids</taxon>
        <taxon>Solanales</taxon>
        <taxon>Solanaceae</taxon>
        <taxon>Solanoideae</taxon>
        <taxon>Solaneae</taxon>
        <taxon>Solanum</taxon>
        <taxon>Solanum subgen. Lycopersicon</taxon>
    </lineage>
</organism>
<dbReference type="SUPFAM" id="SSF56672">
    <property type="entry name" value="DNA/RNA polymerases"/>
    <property type="match status" value="1"/>
</dbReference>
<dbReference type="InterPro" id="IPR026960">
    <property type="entry name" value="RVT-Znf"/>
</dbReference>
<dbReference type="InterPro" id="IPR036691">
    <property type="entry name" value="Endo/exonu/phosph_ase_sf"/>
</dbReference>
<reference evidence="2" key="1">
    <citation type="journal article" date="2014" name="Nat. Genet.">
        <title>The genome of the stress-tolerant wild tomato species Solanum pennellii.</title>
        <authorList>
            <person name="Bolger A."/>
            <person name="Scossa F."/>
            <person name="Bolger M.E."/>
            <person name="Lanz C."/>
            <person name="Maumus F."/>
            <person name="Tohge T."/>
            <person name="Quesneville H."/>
            <person name="Alseekh S."/>
            <person name="Sorensen I."/>
            <person name="Lichtenstein G."/>
            <person name="Fich E.A."/>
            <person name="Conte M."/>
            <person name="Keller H."/>
            <person name="Schneeberger K."/>
            <person name="Schwacke R."/>
            <person name="Ofner I."/>
            <person name="Vrebalov J."/>
            <person name="Xu Y."/>
            <person name="Osorio S."/>
            <person name="Aflitos S.A."/>
            <person name="Schijlen E."/>
            <person name="Jimenez-Gomez J.M."/>
            <person name="Ryngajllo M."/>
            <person name="Kimura S."/>
            <person name="Kumar R."/>
            <person name="Koenig D."/>
            <person name="Headland L.R."/>
            <person name="Maloof J.N."/>
            <person name="Sinha N."/>
            <person name="van Ham R.C."/>
            <person name="Lankhorst R.K."/>
            <person name="Mao L."/>
            <person name="Vogel A."/>
            <person name="Arsova B."/>
            <person name="Panstruga R."/>
            <person name="Fei Z."/>
            <person name="Rose J.K."/>
            <person name="Zamir D."/>
            <person name="Carrari F."/>
            <person name="Giovannoni J.J."/>
            <person name="Weigel D."/>
            <person name="Usadel B."/>
            <person name="Fernie A.R."/>
        </authorList>
    </citation>
    <scope>NUCLEOTIDE SEQUENCE [LARGE SCALE GENOMIC DNA]</scope>
    <source>
        <strain evidence="2">cv. LA0716</strain>
    </source>
</reference>
<name>A0ABM1HLA6_SOLPN</name>
<dbReference type="InterPro" id="IPR043502">
    <property type="entry name" value="DNA/RNA_pol_sf"/>
</dbReference>
<dbReference type="Pfam" id="PF00078">
    <property type="entry name" value="RVT_1"/>
    <property type="match status" value="1"/>
</dbReference>
<dbReference type="InterPro" id="IPR052343">
    <property type="entry name" value="Retrotransposon-Effector_Assoc"/>
</dbReference>
<evidence type="ECO:0000259" key="1">
    <source>
        <dbReference type="PROSITE" id="PS50879"/>
    </source>
</evidence>
<dbReference type="SUPFAM" id="SSF53098">
    <property type="entry name" value="Ribonuclease H-like"/>
    <property type="match status" value="1"/>
</dbReference>
<dbReference type="CDD" id="cd06222">
    <property type="entry name" value="RNase_H_like"/>
    <property type="match status" value="1"/>
</dbReference>
<evidence type="ECO:0000313" key="3">
    <source>
        <dbReference type="RefSeq" id="XP_015087184.1"/>
    </source>
</evidence>
<dbReference type="InterPro" id="IPR044730">
    <property type="entry name" value="RNase_H-like_dom_plant"/>
</dbReference>
<reference evidence="3" key="2">
    <citation type="submission" date="2025-08" db="UniProtKB">
        <authorList>
            <consortium name="RefSeq"/>
        </authorList>
    </citation>
    <scope>IDENTIFICATION</scope>
</reference>
<dbReference type="InterPro" id="IPR000477">
    <property type="entry name" value="RT_dom"/>
</dbReference>
<protein>
    <submittedName>
        <fullName evidence="3">Uncharacterized protein LOC107030414</fullName>
    </submittedName>
</protein>
<dbReference type="RefSeq" id="XP_015087184.1">
    <property type="nucleotide sequence ID" value="XM_015231698.1"/>
</dbReference>
<accession>A0ABM1HLA6</accession>
<dbReference type="PANTHER" id="PTHR46890">
    <property type="entry name" value="NON-LTR RETROLELEMENT REVERSE TRANSCRIPTASE-LIKE PROTEIN-RELATED"/>
    <property type="match status" value="1"/>
</dbReference>